<proteinExistence type="predicted"/>
<feature type="transmembrane region" description="Helical" evidence="1">
    <location>
        <begin position="30"/>
        <end position="48"/>
    </location>
</feature>
<keyword evidence="1" id="KW-0472">Membrane</keyword>
<dbReference type="PANTHER" id="PTHR30164:SF2">
    <property type="entry name" value="PROTEIN MTFA"/>
    <property type="match status" value="1"/>
</dbReference>
<dbReference type="AlphaFoldDB" id="A0A3N0VTV9"/>
<dbReference type="OrthoDB" id="9786424at2"/>
<dbReference type="RefSeq" id="WP_123264170.1">
    <property type="nucleotide sequence ID" value="NZ_RJTX01000004.1"/>
</dbReference>
<dbReference type="GO" id="GO:0008237">
    <property type="term" value="F:metallopeptidase activity"/>
    <property type="evidence" value="ECO:0007669"/>
    <property type="project" value="InterPro"/>
</dbReference>
<protein>
    <recommendedName>
        <fullName evidence="6">Zinc-dependent peptidase</fullName>
    </recommendedName>
</protein>
<dbReference type="EMBL" id="SOQW01000003">
    <property type="protein sequence ID" value="TDX91422.1"/>
    <property type="molecule type" value="Genomic_DNA"/>
</dbReference>
<dbReference type="InterPro" id="IPR024079">
    <property type="entry name" value="MetalloPept_cat_dom_sf"/>
</dbReference>
<dbReference type="Proteomes" id="UP000269375">
    <property type="component" value="Unassembled WGS sequence"/>
</dbReference>
<keyword evidence="5" id="KW-1185">Reference proteome</keyword>
<dbReference type="GO" id="GO:0004177">
    <property type="term" value="F:aminopeptidase activity"/>
    <property type="evidence" value="ECO:0007669"/>
    <property type="project" value="TreeGrafter"/>
</dbReference>
<dbReference type="InterPro" id="IPR010384">
    <property type="entry name" value="MtfA_fam"/>
</dbReference>
<dbReference type="EMBL" id="RJTX01000004">
    <property type="protein sequence ID" value="ROH96161.1"/>
    <property type="molecule type" value="Genomic_DNA"/>
</dbReference>
<dbReference type="CDD" id="cd20170">
    <property type="entry name" value="Peptidase_M90-like"/>
    <property type="match status" value="1"/>
</dbReference>
<keyword evidence="1" id="KW-0812">Transmembrane</keyword>
<dbReference type="InterPro" id="IPR042252">
    <property type="entry name" value="MtfA_N"/>
</dbReference>
<evidence type="ECO:0000313" key="2">
    <source>
        <dbReference type="EMBL" id="ROH96161.1"/>
    </source>
</evidence>
<dbReference type="Pfam" id="PF06167">
    <property type="entry name" value="Peptidase_M90"/>
    <property type="match status" value="1"/>
</dbReference>
<dbReference type="Proteomes" id="UP000295709">
    <property type="component" value="Unassembled WGS sequence"/>
</dbReference>
<feature type="transmembrane region" description="Helical" evidence="1">
    <location>
        <begin position="7"/>
        <end position="24"/>
    </location>
</feature>
<reference evidence="3 5" key="2">
    <citation type="submission" date="2019-03" db="EMBL/GenBank/DDBJ databases">
        <title>Genomic Encyclopedia of Archaeal and Bacterial Type Strains, Phase II (KMG-II): from individual species to whole genera.</title>
        <authorList>
            <person name="Goeker M."/>
        </authorList>
    </citation>
    <scope>NUCLEOTIDE SEQUENCE [LARGE SCALE GENOMIC DNA]</scope>
    <source>
        <strain evidence="3 5">DSM 15235</strain>
    </source>
</reference>
<reference evidence="2 4" key="1">
    <citation type="submission" date="2018-11" db="EMBL/GenBank/DDBJ databases">
        <title>Proposal to divide the Flavobacteriaceae and reorganize its genera based on Amino Acid Identity values calculated from whole genome sequences.</title>
        <authorList>
            <person name="Nicholson A.C."/>
            <person name="Gulvik C.A."/>
            <person name="Whitney A.M."/>
            <person name="Humrighouse B.W."/>
            <person name="Bell M."/>
            <person name="Holmes B."/>
            <person name="Steigerwalt A."/>
            <person name="Villarma A."/>
            <person name="Sheth M."/>
            <person name="Batra D."/>
            <person name="Pryor J."/>
            <person name="Bernardet J.-F."/>
            <person name="Hugo C."/>
            <person name="Kampfer P."/>
            <person name="Newman J."/>
            <person name="Mcquiston J.R."/>
        </authorList>
    </citation>
    <scope>NUCLEOTIDE SEQUENCE [LARGE SCALE GENOMIC DNA]</scope>
    <source>
        <strain evidence="2 4">DSM 15235</strain>
    </source>
</reference>
<dbReference type="SUPFAM" id="SSF55486">
    <property type="entry name" value="Metalloproteases ('zincins'), catalytic domain"/>
    <property type="match status" value="1"/>
</dbReference>
<gene>
    <name evidence="3" type="ORF">BCF50_2554</name>
    <name evidence="2" type="ORF">EGI05_16800</name>
</gene>
<organism evidence="2 4">
    <name type="scientific">Chryseobacterium daecheongense</name>
    <dbReference type="NCBI Taxonomy" id="192389"/>
    <lineage>
        <taxon>Bacteria</taxon>
        <taxon>Pseudomonadati</taxon>
        <taxon>Bacteroidota</taxon>
        <taxon>Flavobacteriia</taxon>
        <taxon>Flavobacteriales</taxon>
        <taxon>Weeksellaceae</taxon>
        <taxon>Chryseobacterium group</taxon>
        <taxon>Chryseobacterium</taxon>
    </lineage>
</organism>
<dbReference type="Gene3D" id="3.40.390.10">
    <property type="entry name" value="Collagenase (Catalytic Domain)"/>
    <property type="match status" value="1"/>
</dbReference>
<comment type="caution">
    <text evidence="2">The sequence shown here is derived from an EMBL/GenBank/DDBJ whole genome shotgun (WGS) entry which is preliminary data.</text>
</comment>
<evidence type="ECO:0000256" key="1">
    <source>
        <dbReference type="SAM" id="Phobius"/>
    </source>
</evidence>
<evidence type="ECO:0008006" key="6">
    <source>
        <dbReference type="Google" id="ProtNLM"/>
    </source>
</evidence>
<dbReference type="GO" id="GO:0005829">
    <property type="term" value="C:cytosol"/>
    <property type="evidence" value="ECO:0007669"/>
    <property type="project" value="TreeGrafter"/>
</dbReference>
<accession>A0A3N0VTV9</accession>
<evidence type="ECO:0000313" key="3">
    <source>
        <dbReference type="EMBL" id="TDX91422.1"/>
    </source>
</evidence>
<evidence type="ECO:0000313" key="4">
    <source>
        <dbReference type="Proteomes" id="UP000269375"/>
    </source>
</evidence>
<keyword evidence="1" id="KW-1133">Transmembrane helix</keyword>
<dbReference type="Gene3D" id="1.10.472.150">
    <property type="entry name" value="Glucose-regulated metallo-peptidase M90, N-terminal domain"/>
    <property type="match status" value="1"/>
</dbReference>
<name>A0A3N0VTV9_9FLAO</name>
<dbReference type="PANTHER" id="PTHR30164">
    <property type="entry name" value="MTFA PEPTIDASE"/>
    <property type="match status" value="1"/>
</dbReference>
<evidence type="ECO:0000313" key="5">
    <source>
        <dbReference type="Proteomes" id="UP000295709"/>
    </source>
</evidence>
<sequence>MKNFFKSTLGTVLAVIAFSLFWFWVNKSYFQLGFSLFFVALFFGIEEARKKISRNPKYIHYHFFPKKLSAPQKNIIQQNYSFYRRLKPDFQKSFDNRVAVFLEQYKIIGRQGVEVDEEKKILIASCYIQLTFGMYTYLIESFKTILLYPDYYFSNITKDNHLGEFNPHLKIIVFSWKHFWEGIKVDDNNYNLGIHEFSHAILSSSKVKNFRSQTVAENDFETGYRKILDILKDREFYTQLYHSEYFREYAFTNNSEFISVILEHFFETPHEFSSKFPELFEIVKEMINYREEWFQN</sequence>